<reference evidence="3" key="1">
    <citation type="journal article" date="2014" name="Int. J. Syst. Evol. Microbiol.">
        <title>Complete genome sequence of Corynebacterium casei LMG S-19264T (=DSM 44701T), isolated from a smear-ripened cheese.</title>
        <authorList>
            <consortium name="US DOE Joint Genome Institute (JGI-PGF)"/>
            <person name="Walter F."/>
            <person name="Albersmeier A."/>
            <person name="Kalinowski J."/>
            <person name="Ruckert C."/>
        </authorList>
    </citation>
    <scope>NUCLEOTIDE SEQUENCE</scope>
    <source>
        <strain evidence="3">KCTC 42097</strain>
    </source>
</reference>
<keyword evidence="4" id="KW-1185">Reference proteome</keyword>
<dbReference type="AlphaFoldDB" id="A0A8J3DNS2"/>
<gene>
    <name evidence="3" type="ORF">GCM10010136_10870</name>
</gene>
<dbReference type="RefSeq" id="WP_189488716.1">
    <property type="nucleotide sequence ID" value="NZ_BMZO01000003.1"/>
</dbReference>
<sequence length="190" mass="21141">MLARFFNAAPRRFASDRRGVAVVEFAIIAPLLIMIYLMMVEASQAIDTNKKLDRSAYMVADLITQQSSISRQDIDAVLTLGRNLLRPYDRSVAQISVAMYKKDGGSGKMEWWNATDISHKPVAVDPSPPTSLADGDLYLKAAVDLRYKPILTYNNSQDSLNLTNFNISMGSTRVLVPRMDNTECADCTKN</sequence>
<dbReference type="Pfam" id="PF07811">
    <property type="entry name" value="TadE"/>
    <property type="match status" value="1"/>
</dbReference>
<organism evidence="3 4">
    <name type="scientific">Limoniibacter endophyticus</name>
    <dbReference type="NCBI Taxonomy" id="1565040"/>
    <lineage>
        <taxon>Bacteria</taxon>
        <taxon>Pseudomonadati</taxon>
        <taxon>Pseudomonadota</taxon>
        <taxon>Alphaproteobacteria</taxon>
        <taxon>Hyphomicrobiales</taxon>
        <taxon>Bartonellaceae</taxon>
        <taxon>Limoniibacter</taxon>
    </lineage>
</organism>
<evidence type="ECO:0000313" key="3">
    <source>
        <dbReference type="EMBL" id="GHC67115.1"/>
    </source>
</evidence>
<name>A0A8J3DNS2_9HYPH</name>
<evidence type="ECO:0000313" key="4">
    <source>
        <dbReference type="Proteomes" id="UP000641137"/>
    </source>
</evidence>
<feature type="transmembrane region" description="Helical" evidence="1">
    <location>
        <begin position="20"/>
        <end position="39"/>
    </location>
</feature>
<dbReference type="EMBL" id="BMZO01000003">
    <property type="protein sequence ID" value="GHC67115.1"/>
    <property type="molecule type" value="Genomic_DNA"/>
</dbReference>
<proteinExistence type="predicted"/>
<protein>
    <recommendedName>
        <fullName evidence="2">TadE-like domain-containing protein</fullName>
    </recommendedName>
</protein>
<comment type="caution">
    <text evidence="3">The sequence shown here is derived from an EMBL/GenBank/DDBJ whole genome shotgun (WGS) entry which is preliminary data.</text>
</comment>
<keyword evidence="1" id="KW-1133">Transmembrane helix</keyword>
<accession>A0A8J3DNS2</accession>
<feature type="domain" description="TadE-like" evidence="2">
    <location>
        <begin position="19"/>
        <end position="60"/>
    </location>
</feature>
<dbReference type="Proteomes" id="UP000641137">
    <property type="component" value="Unassembled WGS sequence"/>
</dbReference>
<evidence type="ECO:0000259" key="2">
    <source>
        <dbReference type="Pfam" id="PF07811"/>
    </source>
</evidence>
<dbReference type="InterPro" id="IPR012495">
    <property type="entry name" value="TadE-like_dom"/>
</dbReference>
<keyword evidence="1" id="KW-0812">Transmembrane</keyword>
<keyword evidence="1" id="KW-0472">Membrane</keyword>
<evidence type="ECO:0000256" key="1">
    <source>
        <dbReference type="SAM" id="Phobius"/>
    </source>
</evidence>
<reference evidence="3" key="2">
    <citation type="submission" date="2020-09" db="EMBL/GenBank/DDBJ databases">
        <authorList>
            <person name="Sun Q."/>
            <person name="Kim S."/>
        </authorList>
    </citation>
    <scope>NUCLEOTIDE SEQUENCE</scope>
    <source>
        <strain evidence="3">KCTC 42097</strain>
    </source>
</reference>